<evidence type="ECO:0000256" key="6">
    <source>
        <dbReference type="SAM" id="Phobius"/>
    </source>
</evidence>
<name>V8C8E4_9HELI</name>
<organism evidence="8 9">
    <name type="scientific">Helicobacter macacae MIT 99-5501</name>
    <dbReference type="NCBI Taxonomy" id="1357400"/>
    <lineage>
        <taxon>Bacteria</taxon>
        <taxon>Pseudomonadati</taxon>
        <taxon>Campylobacterota</taxon>
        <taxon>Epsilonproteobacteria</taxon>
        <taxon>Campylobacterales</taxon>
        <taxon>Helicobacteraceae</taxon>
        <taxon>Helicobacter</taxon>
    </lineage>
</organism>
<evidence type="ECO:0000256" key="2">
    <source>
        <dbReference type="ARBA" id="ARBA00022475"/>
    </source>
</evidence>
<keyword evidence="5 6" id="KW-0472">Membrane</keyword>
<evidence type="ECO:0000313" key="9">
    <source>
        <dbReference type="Proteomes" id="UP000018731"/>
    </source>
</evidence>
<feature type="domain" description="EamA" evidence="7">
    <location>
        <begin position="157"/>
        <end position="312"/>
    </location>
</feature>
<keyword evidence="2" id="KW-1003">Cell membrane</keyword>
<dbReference type="eggNOG" id="COG0697">
    <property type="taxonomic scope" value="Bacteria"/>
</dbReference>
<feature type="transmembrane region" description="Helical" evidence="6">
    <location>
        <begin position="295"/>
        <end position="313"/>
    </location>
</feature>
<dbReference type="HOGENOM" id="CLU_033863_4_1_7"/>
<dbReference type="AlphaFoldDB" id="V8C8E4"/>
<proteinExistence type="predicted"/>
<evidence type="ECO:0000256" key="5">
    <source>
        <dbReference type="ARBA" id="ARBA00023136"/>
    </source>
</evidence>
<feature type="transmembrane region" description="Helical" evidence="6">
    <location>
        <begin position="154"/>
        <end position="175"/>
    </location>
</feature>
<feature type="transmembrane region" description="Helical" evidence="6">
    <location>
        <begin position="103"/>
        <end position="122"/>
    </location>
</feature>
<comment type="subcellular location">
    <subcellularLocation>
        <location evidence="1">Cell membrane</location>
        <topology evidence="1">Multi-pass membrane protein</topology>
    </subcellularLocation>
</comment>
<feature type="transmembrane region" description="Helical" evidence="6">
    <location>
        <begin position="272"/>
        <end position="289"/>
    </location>
</feature>
<reference evidence="8 9" key="1">
    <citation type="journal article" date="2014" name="Genome Announc.">
        <title>Draft genome sequences of six enterohepatic helicobacter species isolated from humans and one from rhesus macaques.</title>
        <authorList>
            <person name="Shen Z."/>
            <person name="Sheh A."/>
            <person name="Young S.K."/>
            <person name="Abouelliel A."/>
            <person name="Ward D.V."/>
            <person name="Earl A.M."/>
            <person name="Fox J.G."/>
        </authorList>
    </citation>
    <scope>NUCLEOTIDE SEQUENCE [LARGE SCALE GENOMIC DNA]</scope>
    <source>
        <strain evidence="8 9">MIT 99-5501</strain>
    </source>
</reference>
<dbReference type="InterPro" id="IPR037185">
    <property type="entry name" value="EmrE-like"/>
</dbReference>
<comment type="caution">
    <text evidence="8">The sequence shown here is derived from an EMBL/GenBank/DDBJ whole genome shotgun (WGS) entry which is preliminary data.</text>
</comment>
<gene>
    <name evidence="8" type="ORF">HMPREF2086_01430</name>
</gene>
<feature type="transmembrane region" description="Helical" evidence="6">
    <location>
        <begin position="12"/>
        <end position="33"/>
    </location>
</feature>
<feature type="transmembrane region" description="Helical" evidence="6">
    <location>
        <begin position="74"/>
        <end position="97"/>
    </location>
</feature>
<sequence>MRGVFLGQSWHSFIGHFLAIFTIVVWGSTFSATKALLEDFAPAEILFIRFALAYIFLALLCHKSIAFERGKKELLFIGAGLSGSCLYFLLENIALTLTNASNASLLVAINPITTALLLRLFFGKRFGRFFVLGFVIVFVGIVLVVFNGNFSVQISPLGDMLCILAGLVWSVYTIILERLFSAYRGSNPIAMTRRIFFYGLIFTLPFALYQSGFLGGILDGENLSANLSAISESSRYLKPSNLANLLFLGLVASALCYLSWNACLKRLGTLKASAYIYAIPVVGVFIATITLGEPLTPYLIIGGILTLLGLFVSQK</sequence>
<feature type="transmembrane region" description="Helical" evidence="6">
    <location>
        <begin position="242"/>
        <end position="260"/>
    </location>
</feature>
<evidence type="ECO:0000259" key="7">
    <source>
        <dbReference type="Pfam" id="PF00892"/>
    </source>
</evidence>
<feature type="transmembrane region" description="Helical" evidence="6">
    <location>
        <begin position="45"/>
        <end position="62"/>
    </location>
</feature>
<dbReference type="PANTHER" id="PTHR42920">
    <property type="entry name" value="OS03G0707200 PROTEIN-RELATED"/>
    <property type="match status" value="1"/>
</dbReference>
<dbReference type="PATRIC" id="fig|1357400.3.peg.1920"/>
<protein>
    <recommendedName>
        <fullName evidence="7">EamA domain-containing protein</fullName>
    </recommendedName>
</protein>
<evidence type="ECO:0000256" key="3">
    <source>
        <dbReference type="ARBA" id="ARBA00022692"/>
    </source>
</evidence>
<dbReference type="InterPro" id="IPR000620">
    <property type="entry name" value="EamA_dom"/>
</dbReference>
<dbReference type="EMBL" id="AZJI01000005">
    <property type="protein sequence ID" value="ETD23624.1"/>
    <property type="molecule type" value="Genomic_DNA"/>
</dbReference>
<dbReference type="Pfam" id="PF00892">
    <property type="entry name" value="EamA"/>
    <property type="match status" value="2"/>
</dbReference>
<dbReference type="SUPFAM" id="SSF103481">
    <property type="entry name" value="Multidrug resistance efflux transporter EmrE"/>
    <property type="match status" value="2"/>
</dbReference>
<keyword evidence="9" id="KW-1185">Reference proteome</keyword>
<dbReference type="RefSeq" id="WP_023928171.1">
    <property type="nucleotide sequence ID" value="NZ_KI669454.1"/>
</dbReference>
<evidence type="ECO:0000313" key="8">
    <source>
        <dbReference type="EMBL" id="ETD23624.1"/>
    </source>
</evidence>
<dbReference type="PANTHER" id="PTHR42920:SF11">
    <property type="entry name" value="INNER MEMBRANE PROTEIN YTFF"/>
    <property type="match status" value="1"/>
</dbReference>
<keyword evidence="4 6" id="KW-1133">Transmembrane helix</keyword>
<feature type="transmembrane region" description="Helical" evidence="6">
    <location>
        <begin position="195"/>
        <end position="218"/>
    </location>
</feature>
<evidence type="ECO:0000256" key="1">
    <source>
        <dbReference type="ARBA" id="ARBA00004651"/>
    </source>
</evidence>
<keyword evidence="3 6" id="KW-0812">Transmembrane</keyword>
<evidence type="ECO:0000256" key="4">
    <source>
        <dbReference type="ARBA" id="ARBA00022989"/>
    </source>
</evidence>
<feature type="transmembrane region" description="Helical" evidence="6">
    <location>
        <begin position="129"/>
        <end position="148"/>
    </location>
</feature>
<dbReference type="Proteomes" id="UP000018731">
    <property type="component" value="Unassembled WGS sequence"/>
</dbReference>
<dbReference type="InterPro" id="IPR051258">
    <property type="entry name" value="Diverse_Substrate_Transporter"/>
</dbReference>
<accession>V8C8E4</accession>
<dbReference type="GO" id="GO:0005886">
    <property type="term" value="C:plasma membrane"/>
    <property type="evidence" value="ECO:0007669"/>
    <property type="project" value="UniProtKB-SubCell"/>
</dbReference>
<dbReference type="STRING" id="1357400.HMPREF2086_01430"/>
<feature type="domain" description="EamA" evidence="7">
    <location>
        <begin position="14"/>
        <end position="145"/>
    </location>
</feature>